<dbReference type="Gene3D" id="3.10.450.50">
    <property type="match status" value="1"/>
</dbReference>
<proteinExistence type="predicted"/>
<reference evidence="1 2" key="1">
    <citation type="submission" date="2015-09" db="EMBL/GenBank/DDBJ databases">
        <authorList>
            <consortium name="Pathogen Informatics"/>
        </authorList>
    </citation>
    <scope>NUCLEOTIDE SEQUENCE [LARGE SCALE GENOMIC DNA]</scope>
    <source>
        <strain evidence="1 2">2789STDY5834876</strain>
    </source>
</reference>
<accession>A0A174B8G7</accession>
<dbReference type="AlphaFoldDB" id="A0A174B8G7"/>
<name>A0A174B8G7_9FIRM</name>
<dbReference type="STRING" id="39482.ERS852491_00956"/>
<evidence type="ECO:0000313" key="1">
    <source>
        <dbReference type="EMBL" id="CUN97311.1"/>
    </source>
</evidence>
<dbReference type="SUPFAM" id="SSF103642">
    <property type="entry name" value="Sec-C motif"/>
    <property type="match status" value="1"/>
</dbReference>
<sequence length="451" mass="52119">MVNNVFIQCNACKMRINLRIQMGLFDIPFHVHCPKCHSTISGKVFVEDNNINVENADIIKCDDKEFYSVELSAEFPTRKAIHKKIDEIELSPYMRNFFLYGGEEKAIEETQKTMDFANFVKSGLSEMKQNFELFWNDQDRILFERVTNTIKQYPYIPFSEVKNNFDAAVALHQLLLTTTGISIIIGKDTLGEYTKIGKLVIGDRSRFNQISAFIDSGKVDLNTIEKKGFKLIELFAKVYEQLIPVIALKNGDCLGNVDKNQLGIMTANFDELTDFYAKSYEWIFDNLKLILGLNNIFVRNDSTKCVNGKLYQDFIKESNGNKLKNGYIDEKEPFSKPINSLNNRVRNAIQHFDSDIDYETQLITFNDRNKSVDLYLIDFADLCIENFRIMFYVLELVYNLRKVDFIQRGIAPSFVASKIRMDEQQHKKKKIGRNEPCPCGSGKKYKRCCGK</sequence>
<dbReference type="OrthoDB" id="9801392at2"/>
<dbReference type="InterPro" id="IPR004027">
    <property type="entry name" value="SEC_C_motif"/>
</dbReference>
<organism evidence="1 2">
    <name type="scientific">Faecalicatena contorta</name>
    <dbReference type="NCBI Taxonomy" id="39482"/>
    <lineage>
        <taxon>Bacteria</taxon>
        <taxon>Bacillati</taxon>
        <taxon>Bacillota</taxon>
        <taxon>Clostridia</taxon>
        <taxon>Lachnospirales</taxon>
        <taxon>Lachnospiraceae</taxon>
        <taxon>Faecalicatena</taxon>
    </lineage>
</organism>
<evidence type="ECO:0000313" key="2">
    <source>
        <dbReference type="Proteomes" id="UP000095544"/>
    </source>
</evidence>
<gene>
    <name evidence="1" type="primary">secA_1</name>
    <name evidence="1" type="ORF">ERS852491_00956</name>
</gene>
<dbReference type="Proteomes" id="UP000095544">
    <property type="component" value="Unassembled WGS sequence"/>
</dbReference>
<dbReference type="Pfam" id="PF02810">
    <property type="entry name" value="SEC-C"/>
    <property type="match status" value="1"/>
</dbReference>
<dbReference type="EMBL" id="CYZU01000006">
    <property type="protein sequence ID" value="CUN97311.1"/>
    <property type="molecule type" value="Genomic_DNA"/>
</dbReference>
<protein>
    <submittedName>
        <fullName evidence="1">Predicted metal-binding protein related to the C-terminal domain of SecA</fullName>
    </submittedName>
</protein>